<gene>
    <name evidence="2" type="ORF">RHSIM_Rhsim09G0096500</name>
</gene>
<evidence type="ECO:0000313" key="3">
    <source>
        <dbReference type="Proteomes" id="UP000626092"/>
    </source>
</evidence>
<protein>
    <submittedName>
        <fullName evidence="2">Uncharacterized protein</fullName>
    </submittedName>
</protein>
<name>A0A834GEU0_RHOSS</name>
<organism evidence="2 3">
    <name type="scientific">Rhododendron simsii</name>
    <name type="common">Sims's rhododendron</name>
    <dbReference type="NCBI Taxonomy" id="118357"/>
    <lineage>
        <taxon>Eukaryota</taxon>
        <taxon>Viridiplantae</taxon>
        <taxon>Streptophyta</taxon>
        <taxon>Embryophyta</taxon>
        <taxon>Tracheophyta</taxon>
        <taxon>Spermatophyta</taxon>
        <taxon>Magnoliopsida</taxon>
        <taxon>eudicotyledons</taxon>
        <taxon>Gunneridae</taxon>
        <taxon>Pentapetalae</taxon>
        <taxon>asterids</taxon>
        <taxon>Ericales</taxon>
        <taxon>Ericaceae</taxon>
        <taxon>Ericoideae</taxon>
        <taxon>Rhodoreae</taxon>
        <taxon>Rhododendron</taxon>
    </lineage>
</organism>
<evidence type="ECO:0000256" key="1">
    <source>
        <dbReference type="SAM" id="MobiDB-lite"/>
    </source>
</evidence>
<proteinExistence type="predicted"/>
<dbReference type="AlphaFoldDB" id="A0A834GEU0"/>
<comment type="caution">
    <text evidence="2">The sequence shown here is derived from an EMBL/GenBank/DDBJ whole genome shotgun (WGS) entry which is preliminary data.</text>
</comment>
<sequence>MRRTTTEEAWEATDAGRAGKQMIDTPSSTSDNGALQSIDLTIIPWKKIVVEELGRVVEDESEIREIDRLAEGKKTWGLVLSNKFL</sequence>
<reference evidence="2" key="1">
    <citation type="submission" date="2019-11" db="EMBL/GenBank/DDBJ databases">
        <authorList>
            <person name="Liu Y."/>
            <person name="Hou J."/>
            <person name="Li T.-Q."/>
            <person name="Guan C.-H."/>
            <person name="Wu X."/>
            <person name="Wu H.-Z."/>
            <person name="Ling F."/>
            <person name="Zhang R."/>
            <person name="Shi X.-G."/>
            <person name="Ren J.-P."/>
            <person name="Chen E.-F."/>
            <person name="Sun J.-M."/>
        </authorList>
    </citation>
    <scope>NUCLEOTIDE SEQUENCE</scope>
    <source>
        <strain evidence="2">Adult_tree_wgs_1</strain>
        <tissue evidence="2">Leaves</tissue>
    </source>
</reference>
<dbReference type="Proteomes" id="UP000626092">
    <property type="component" value="Unassembled WGS sequence"/>
</dbReference>
<feature type="region of interest" description="Disordered" evidence="1">
    <location>
        <begin position="1"/>
        <end position="31"/>
    </location>
</feature>
<dbReference type="EMBL" id="WJXA01000009">
    <property type="protein sequence ID" value="KAF7132292.1"/>
    <property type="molecule type" value="Genomic_DNA"/>
</dbReference>
<keyword evidence="3" id="KW-1185">Reference proteome</keyword>
<evidence type="ECO:0000313" key="2">
    <source>
        <dbReference type="EMBL" id="KAF7132292.1"/>
    </source>
</evidence>
<dbReference type="OrthoDB" id="1572276at2759"/>
<accession>A0A834GEU0</accession>